<evidence type="ECO:0000313" key="1">
    <source>
        <dbReference type="EMBL" id="KAK9928225.1"/>
    </source>
</evidence>
<gene>
    <name evidence="1" type="ORF">M0R45_025371</name>
</gene>
<evidence type="ECO:0000313" key="2">
    <source>
        <dbReference type="Proteomes" id="UP001457282"/>
    </source>
</evidence>
<dbReference type="EMBL" id="JBEDUW010000005">
    <property type="protein sequence ID" value="KAK9928225.1"/>
    <property type="molecule type" value="Genomic_DNA"/>
</dbReference>
<organism evidence="1 2">
    <name type="scientific">Rubus argutus</name>
    <name type="common">Southern blackberry</name>
    <dbReference type="NCBI Taxonomy" id="59490"/>
    <lineage>
        <taxon>Eukaryota</taxon>
        <taxon>Viridiplantae</taxon>
        <taxon>Streptophyta</taxon>
        <taxon>Embryophyta</taxon>
        <taxon>Tracheophyta</taxon>
        <taxon>Spermatophyta</taxon>
        <taxon>Magnoliopsida</taxon>
        <taxon>eudicotyledons</taxon>
        <taxon>Gunneridae</taxon>
        <taxon>Pentapetalae</taxon>
        <taxon>rosids</taxon>
        <taxon>fabids</taxon>
        <taxon>Rosales</taxon>
        <taxon>Rosaceae</taxon>
        <taxon>Rosoideae</taxon>
        <taxon>Rosoideae incertae sedis</taxon>
        <taxon>Rubus</taxon>
    </lineage>
</organism>
<comment type="caution">
    <text evidence="1">The sequence shown here is derived from an EMBL/GenBank/DDBJ whole genome shotgun (WGS) entry which is preliminary data.</text>
</comment>
<reference evidence="1 2" key="1">
    <citation type="journal article" date="2023" name="G3 (Bethesda)">
        <title>A chromosome-length genome assembly and annotation of blackberry (Rubus argutus, cv. 'Hillquist').</title>
        <authorList>
            <person name="Bruna T."/>
            <person name="Aryal R."/>
            <person name="Dudchenko O."/>
            <person name="Sargent D.J."/>
            <person name="Mead D."/>
            <person name="Buti M."/>
            <person name="Cavallini A."/>
            <person name="Hytonen T."/>
            <person name="Andres J."/>
            <person name="Pham M."/>
            <person name="Weisz D."/>
            <person name="Mascagni F."/>
            <person name="Usai G."/>
            <person name="Natali L."/>
            <person name="Bassil N."/>
            <person name="Fernandez G.E."/>
            <person name="Lomsadze A."/>
            <person name="Armour M."/>
            <person name="Olukolu B."/>
            <person name="Poorten T."/>
            <person name="Britton C."/>
            <person name="Davik J."/>
            <person name="Ashrafi H."/>
            <person name="Aiden E.L."/>
            <person name="Borodovsky M."/>
            <person name="Worthington M."/>
        </authorList>
    </citation>
    <scope>NUCLEOTIDE SEQUENCE [LARGE SCALE GENOMIC DNA]</scope>
    <source>
        <strain evidence="1">PI 553951</strain>
    </source>
</reference>
<sequence>MRSILEGLGENVSGFWCYSNFEQNSASSCIIVTTRHEDAAIGMGVENSRIHPKTLDERKAGVYSPSLHFLQARDCALRTDLRN</sequence>
<dbReference type="AlphaFoldDB" id="A0AAW1WW61"/>
<accession>A0AAW1WW61</accession>
<dbReference type="Proteomes" id="UP001457282">
    <property type="component" value="Unassembled WGS sequence"/>
</dbReference>
<proteinExistence type="predicted"/>
<keyword evidence="2" id="KW-1185">Reference proteome</keyword>
<protein>
    <submittedName>
        <fullName evidence="1">Uncharacterized protein</fullName>
    </submittedName>
</protein>
<name>A0AAW1WW61_RUBAR</name>